<dbReference type="CDD" id="cd11386">
    <property type="entry name" value="MCP_signal"/>
    <property type="match status" value="1"/>
</dbReference>
<evidence type="ECO:0000259" key="6">
    <source>
        <dbReference type="PROSITE" id="PS50111"/>
    </source>
</evidence>
<evidence type="ECO:0000313" key="7">
    <source>
        <dbReference type="EMBL" id="RLV57832.1"/>
    </source>
</evidence>
<feature type="domain" description="Methyl-accepting transducer" evidence="6">
    <location>
        <begin position="385"/>
        <end position="621"/>
    </location>
</feature>
<dbReference type="SUPFAM" id="SSF58104">
    <property type="entry name" value="Methyl-accepting chemotaxis protein (MCP) signaling domain"/>
    <property type="match status" value="1"/>
</dbReference>
<keyword evidence="2 4" id="KW-0807">Transducer</keyword>
<dbReference type="Gene3D" id="3.30.450.20">
    <property type="entry name" value="PAS domain"/>
    <property type="match status" value="1"/>
</dbReference>
<dbReference type="PANTHER" id="PTHR32089:SF112">
    <property type="entry name" value="LYSOZYME-LIKE PROTEIN-RELATED"/>
    <property type="match status" value="1"/>
</dbReference>
<evidence type="ECO:0000256" key="1">
    <source>
        <dbReference type="ARBA" id="ARBA00004370"/>
    </source>
</evidence>
<evidence type="ECO:0000256" key="2">
    <source>
        <dbReference type="ARBA" id="ARBA00023224"/>
    </source>
</evidence>
<dbReference type="Pfam" id="PF00015">
    <property type="entry name" value="MCPsignal"/>
    <property type="match status" value="1"/>
</dbReference>
<dbReference type="Gene3D" id="1.10.287.950">
    <property type="entry name" value="Methyl-accepting chemotaxis protein"/>
    <property type="match status" value="1"/>
</dbReference>
<sequence>MRLKTKLLSFSLLLGLLPALIIGVLSIITANQSLKLQTYHQLEAVRSIKANQVKAYLERSEKDVELTSNILKEILITDTGLTLHKLTHKHAKVFDEFIALKGYYDLFIINPEGVVTYSVTKEADYQTNLANGPYRTSGLAEVFNQSKRSHQLAVSDFKPYAPSNNLPQAFISLPVILEGELVSVVALQFSIDAINTIMQQRDGMGETGETYLVGPDFRMRSDSYLDPKGHSVIASFAGTVANNGAKTQAVEAALQGKTGTEIILDYNQQPVLSAYTPVDFYGIHWAMLAEMDEKEAFAAVTALTYEVMIILLVIAGLVIVLATQLAKGILKPLGGEPVDMQRISEQIADGVLVKQQVTEKSTGAFRAMQHMTQKLSDMIFTIQASSDQLSSTAEETSSVSLQANQSLQEQHASIESVAVAMNEMAVTIDDVATNAVGVSQLAGDAQKISEQATQKVNLSIGSMGSLVEQVDTASATIEQVQAHSQQIGSVLEVIQGIAEQTNLLALNAAIEAARAGEQGRGFAVVADEVRQLAQKTQQSTSHIEQMIGQLQQGTTEAVQVMSRSSQTAHKTINSAKESSVAIEQTLNEINHIAENAELIATAVSQQSSTAEEINQSFEAIKQVAVENATGAEQVSAASNELTQLACQLQELTSSFQIRG</sequence>
<dbReference type="SMART" id="SM00283">
    <property type="entry name" value="MA"/>
    <property type="match status" value="1"/>
</dbReference>
<comment type="subcellular location">
    <subcellularLocation>
        <location evidence="1">Membrane</location>
    </subcellularLocation>
</comment>
<keyword evidence="5" id="KW-0812">Transmembrane</keyword>
<keyword evidence="5" id="KW-0472">Membrane</keyword>
<name>A0A3L8PUX2_9GAMM</name>
<dbReference type="GO" id="GO:0016020">
    <property type="term" value="C:membrane"/>
    <property type="evidence" value="ECO:0007669"/>
    <property type="project" value="UniProtKB-SubCell"/>
</dbReference>
<dbReference type="OrthoDB" id="9806704at2"/>
<dbReference type="RefSeq" id="WP_121840824.1">
    <property type="nucleotide sequence ID" value="NZ_ML014882.1"/>
</dbReference>
<evidence type="ECO:0000256" key="5">
    <source>
        <dbReference type="SAM" id="Phobius"/>
    </source>
</evidence>
<gene>
    <name evidence="7" type="ORF">D5018_20435</name>
</gene>
<dbReference type="EMBL" id="QZEI01000133">
    <property type="protein sequence ID" value="RLV57832.1"/>
    <property type="molecule type" value="Genomic_DNA"/>
</dbReference>
<dbReference type="PROSITE" id="PS50111">
    <property type="entry name" value="CHEMOTAXIS_TRANSDUC_2"/>
    <property type="match status" value="1"/>
</dbReference>
<organism evidence="7 8">
    <name type="scientific">Parashewanella curva</name>
    <dbReference type="NCBI Taxonomy" id="2338552"/>
    <lineage>
        <taxon>Bacteria</taxon>
        <taxon>Pseudomonadati</taxon>
        <taxon>Pseudomonadota</taxon>
        <taxon>Gammaproteobacteria</taxon>
        <taxon>Alteromonadales</taxon>
        <taxon>Shewanellaceae</taxon>
        <taxon>Parashewanella</taxon>
    </lineage>
</organism>
<keyword evidence="5" id="KW-1133">Transmembrane helix</keyword>
<proteinExistence type="inferred from homology"/>
<dbReference type="PANTHER" id="PTHR32089">
    <property type="entry name" value="METHYL-ACCEPTING CHEMOTAXIS PROTEIN MCPB"/>
    <property type="match status" value="1"/>
</dbReference>
<keyword evidence="8" id="KW-1185">Reference proteome</keyword>
<dbReference type="Proteomes" id="UP000281474">
    <property type="component" value="Unassembled WGS sequence"/>
</dbReference>
<dbReference type="InterPro" id="IPR004089">
    <property type="entry name" value="MCPsignal_dom"/>
</dbReference>
<dbReference type="GO" id="GO:0006935">
    <property type="term" value="P:chemotaxis"/>
    <property type="evidence" value="ECO:0007669"/>
    <property type="project" value="UniProtKB-ARBA"/>
</dbReference>
<feature type="transmembrane region" description="Helical" evidence="5">
    <location>
        <begin position="296"/>
        <end position="322"/>
    </location>
</feature>
<reference evidence="7 8" key="1">
    <citation type="submission" date="2018-09" db="EMBL/GenBank/DDBJ databases">
        <title>Phylogeny of the Shewanellaceae, and recommendation for two new genera, Pseudoshewanella and Parashewanella.</title>
        <authorList>
            <person name="Wang G."/>
        </authorList>
    </citation>
    <scope>NUCLEOTIDE SEQUENCE [LARGE SCALE GENOMIC DNA]</scope>
    <source>
        <strain evidence="7 8">C51</strain>
    </source>
</reference>
<evidence type="ECO:0000256" key="3">
    <source>
        <dbReference type="ARBA" id="ARBA00029447"/>
    </source>
</evidence>
<comment type="similarity">
    <text evidence="3">Belongs to the methyl-accepting chemotaxis (MCP) protein family.</text>
</comment>
<accession>A0A3L8PUX2</accession>
<protein>
    <submittedName>
        <fullName evidence="7">Methyl-accepting chemotaxis protein</fullName>
    </submittedName>
</protein>
<comment type="caution">
    <text evidence="7">The sequence shown here is derived from an EMBL/GenBank/DDBJ whole genome shotgun (WGS) entry which is preliminary data.</text>
</comment>
<evidence type="ECO:0000256" key="4">
    <source>
        <dbReference type="PROSITE-ProRule" id="PRU00284"/>
    </source>
</evidence>
<evidence type="ECO:0000313" key="8">
    <source>
        <dbReference type="Proteomes" id="UP000281474"/>
    </source>
</evidence>
<dbReference type="GO" id="GO:0007165">
    <property type="term" value="P:signal transduction"/>
    <property type="evidence" value="ECO:0007669"/>
    <property type="project" value="UniProtKB-KW"/>
</dbReference>
<dbReference type="FunFam" id="1.10.287.950:FF:000001">
    <property type="entry name" value="Methyl-accepting chemotaxis sensory transducer"/>
    <property type="match status" value="1"/>
</dbReference>
<dbReference type="AlphaFoldDB" id="A0A3L8PUX2"/>